<organism evidence="2 3">
    <name type="scientific">Desulfolutivibrio sulfodismutans</name>
    <dbReference type="NCBI Taxonomy" id="63561"/>
    <lineage>
        <taxon>Bacteria</taxon>
        <taxon>Pseudomonadati</taxon>
        <taxon>Thermodesulfobacteriota</taxon>
        <taxon>Desulfovibrionia</taxon>
        <taxon>Desulfovibrionales</taxon>
        <taxon>Desulfovibrionaceae</taxon>
        <taxon>Desulfolutivibrio</taxon>
    </lineage>
</organism>
<comment type="caution">
    <text evidence="2">The sequence shown here is derived from an EMBL/GenBank/DDBJ whole genome shotgun (WGS) entry which is preliminary data.</text>
</comment>
<feature type="region of interest" description="Disordered" evidence="1">
    <location>
        <begin position="273"/>
        <end position="296"/>
    </location>
</feature>
<name>A0A7K3NMC3_9BACT</name>
<evidence type="ECO:0000256" key="1">
    <source>
        <dbReference type="SAM" id="MobiDB-lite"/>
    </source>
</evidence>
<protein>
    <submittedName>
        <fullName evidence="2">YkgJ family cysteine cluster protein</fullName>
    </submittedName>
</protein>
<sequence length="296" mass="30719">MPVTFAPFFEKYRALLAEVDAVFAKVGKACPEAVTCAEGCSDCCHALFDVSLVEALYLNAAFNERFPKGLPRERILDLADASDRAHYKLKRKAVKAGEKGVSTETILADLARERIRCPLLGDDDRCLLYDCRPVTCRLYGVPMEIGGKAHSCGKSGFTPGGAYPTVKVEILQDRLFALSGELAAGIGSTFPLLADMLVPVSMALLTEYTPEYLGVAGEDGADADAAADAPREMAPPAGLGLAPEAPAGDCSSCGEAPGSAACASCGGSTSWVLAGPDDADGSGDQDAEPDGSGARS</sequence>
<dbReference type="EMBL" id="JAAGRQ010000042">
    <property type="protein sequence ID" value="NDY57267.1"/>
    <property type="molecule type" value="Genomic_DNA"/>
</dbReference>
<accession>A0A7K3NMC3</accession>
<keyword evidence="3" id="KW-1185">Reference proteome</keyword>
<dbReference type="AlphaFoldDB" id="A0A7K3NMC3"/>
<dbReference type="RefSeq" id="WP_163302308.1">
    <property type="nucleotide sequence ID" value="NZ_JAAGRQ010000042.1"/>
</dbReference>
<evidence type="ECO:0000313" key="2">
    <source>
        <dbReference type="EMBL" id="NDY57267.1"/>
    </source>
</evidence>
<gene>
    <name evidence="2" type="ORF">G3N56_10995</name>
</gene>
<evidence type="ECO:0000313" key="3">
    <source>
        <dbReference type="Proteomes" id="UP000469724"/>
    </source>
</evidence>
<dbReference type="InterPro" id="IPR005358">
    <property type="entry name" value="Puta_zinc/iron-chelating_dom"/>
</dbReference>
<feature type="compositionally biased region" description="Acidic residues" evidence="1">
    <location>
        <begin position="277"/>
        <end position="289"/>
    </location>
</feature>
<dbReference type="Proteomes" id="UP000469724">
    <property type="component" value="Unassembled WGS sequence"/>
</dbReference>
<proteinExistence type="predicted"/>
<dbReference type="Pfam" id="PF03692">
    <property type="entry name" value="CxxCxxCC"/>
    <property type="match status" value="1"/>
</dbReference>
<reference evidence="2 3" key="1">
    <citation type="submission" date="2020-02" db="EMBL/GenBank/DDBJ databases">
        <title>Comparative genomics of sulfur disproportionating microorganisms.</title>
        <authorList>
            <person name="Ward L.M."/>
            <person name="Bertran E."/>
            <person name="Johnston D.T."/>
        </authorList>
    </citation>
    <scope>NUCLEOTIDE SEQUENCE [LARGE SCALE GENOMIC DNA]</scope>
    <source>
        <strain evidence="2 3">DSM 3696</strain>
    </source>
</reference>